<evidence type="ECO:0000256" key="4">
    <source>
        <dbReference type="ARBA" id="ARBA00023235"/>
    </source>
</evidence>
<dbReference type="GO" id="GO:0008740">
    <property type="term" value="F:L-rhamnose isomerase activity"/>
    <property type="evidence" value="ECO:0007669"/>
    <property type="project" value="UniProtKB-UniRule"/>
</dbReference>
<dbReference type="SUPFAM" id="SSF51658">
    <property type="entry name" value="Xylose isomerase-like"/>
    <property type="match status" value="1"/>
</dbReference>
<dbReference type="eggNOG" id="COG4806">
    <property type="taxonomic scope" value="Bacteria"/>
</dbReference>
<dbReference type="HAMAP" id="MF_00541">
    <property type="entry name" value="RhaA"/>
    <property type="match status" value="1"/>
</dbReference>
<comment type="similarity">
    <text evidence="6">Belongs to the rhamnose isomerase family.</text>
</comment>
<dbReference type="InterPro" id="IPR009308">
    <property type="entry name" value="Rhamnose_isomerase"/>
</dbReference>
<keyword evidence="4 6" id="KW-0413">Isomerase</keyword>
<evidence type="ECO:0000256" key="6">
    <source>
        <dbReference type="HAMAP-Rule" id="MF_00541"/>
    </source>
</evidence>
<keyword evidence="9" id="KW-1185">Reference proteome</keyword>
<dbReference type="GO" id="GO:0030145">
    <property type="term" value="F:manganese ion binding"/>
    <property type="evidence" value="ECO:0007669"/>
    <property type="project" value="UniProtKB-UniRule"/>
</dbReference>
<accession>U4TIW5</accession>
<name>U4TIW5_9LACO</name>
<dbReference type="OrthoDB" id="9766697at2"/>
<comment type="pathway">
    <text evidence="6">Carbohydrate degradation; L-rhamnose degradation; glycerone phosphate from L-rhamnose: step 1/3.</text>
</comment>
<protein>
    <recommendedName>
        <fullName evidence="6 7">L-rhamnose isomerase</fullName>
        <ecNumber evidence="6 7">5.3.1.14</ecNumber>
    </recommendedName>
</protein>
<dbReference type="Pfam" id="PF06134">
    <property type="entry name" value="RhaA"/>
    <property type="match status" value="1"/>
</dbReference>
<feature type="binding site" evidence="6">
    <location>
        <position position="264"/>
    </location>
    <ligand>
        <name>Mn(2+)</name>
        <dbReference type="ChEBI" id="CHEBI:29035"/>
    </ligand>
</feature>
<evidence type="ECO:0000256" key="1">
    <source>
        <dbReference type="ARBA" id="ARBA00022490"/>
    </source>
</evidence>
<comment type="cofactor">
    <cofactor evidence="6">
        <name>Mn(2+)</name>
        <dbReference type="ChEBI" id="CHEBI:29035"/>
    </cofactor>
    <text evidence="6">Binds 1 Mn(2+) ion per subunit.</text>
</comment>
<keyword evidence="5 6" id="KW-0684">Rhamnose metabolism</keyword>
<dbReference type="EC" id="5.3.1.14" evidence="6 7"/>
<keyword evidence="2 6" id="KW-0479">Metal-binding</keyword>
<organism evidence="8 9">
    <name type="scientific">Schleiferilactobacillus shenzhenensis LY-73</name>
    <dbReference type="NCBI Taxonomy" id="1231336"/>
    <lineage>
        <taxon>Bacteria</taxon>
        <taxon>Bacillati</taxon>
        <taxon>Bacillota</taxon>
        <taxon>Bacilli</taxon>
        <taxon>Lactobacillales</taxon>
        <taxon>Lactobacillaceae</taxon>
        <taxon>Schleiferilactobacillus</taxon>
    </lineage>
</organism>
<dbReference type="RefSeq" id="WP_022530012.1">
    <property type="nucleotide sequence ID" value="NZ_KI271593.1"/>
</dbReference>
<dbReference type="PANTHER" id="PTHR30268:SF0">
    <property type="entry name" value="L-RHAMNOSE ISOMERASE"/>
    <property type="match status" value="1"/>
</dbReference>
<feature type="binding site" evidence="6">
    <location>
        <position position="296"/>
    </location>
    <ligand>
        <name>Mn(2+)</name>
        <dbReference type="ChEBI" id="CHEBI:29035"/>
    </ligand>
</feature>
<keyword evidence="1 6" id="KW-0963">Cytoplasm</keyword>
<evidence type="ECO:0000256" key="3">
    <source>
        <dbReference type="ARBA" id="ARBA00023211"/>
    </source>
</evidence>
<comment type="function">
    <text evidence="6">Catalyzes the interconversion of L-rhamnose and L-rhamnulose.</text>
</comment>
<dbReference type="EMBL" id="KI271593">
    <property type="protein sequence ID" value="ERL64761.1"/>
    <property type="molecule type" value="Genomic_DNA"/>
</dbReference>
<dbReference type="GO" id="GO:0019301">
    <property type="term" value="P:rhamnose catabolic process"/>
    <property type="evidence" value="ECO:0007669"/>
    <property type="project" value="UniProtKB-UniRule"/>
</dbReference>
<feature type="binding site" evidence="6">
    <location>
        <position position="298"/>
    </location>
    <ligand>
        <name>Mn(2+)</name>
        <dbReference type="ChEBI" id="CHEBI:29035"/>
    </ligand>
</feature>
<dbReference type="InterPro" id="IPR036237">
    <property type="entry name" value="Xyl_isomerase-like_sf"/>
</dbReference>
<dbReference type="NCBIfam" id="TIGR01748">
    <property type="entry name" value="rhaA"/>
    <property type="match status" value="1"/>
</dbReference>
<evidence type="ECO:0000256" key="7">
    <source>
        <dbReference type="NCBIfam" id="TIGR01748"/>
    </source>
</evidence>
<comment type="catalytic activity">
    <reaction evidence="6">
        <text>L-rhamnopyranose = L-rhamnulose</text>
        <dbReference type="Rhea" id="RHEA:23160"/>
        <dbReference type="ChEBI" id="CHEBI:17897"/>
        <dbReference type="ChEBI" id="CHEBI:62346"/>
        <dbReference type="EC" id="5.3.1.14"/>
    </reaction>
</comment>
<dbReference type="GO" id="GO:0005737">
    <property type="term" value="C:cytoplasm"/>
    <property type="evidence" value="ECO:0007669"/>
    <property type="project" value="UniProtKB-SubCell"/>
</dbReference>
<proteinExistence type="inferred from homology"/>
<sequence>MVKDEEVDKAYTVAKQRYAEIGVDTDAAMKELEKVPLSVHCWQGDDIHGFLFPNQELTGGIGVSGNYPGIARTPDELTSDLHEALSLIPGKQRVQLHAIYAVTNKKRDLNTLEPEDFDYWIDWAKQEGIGLDFNGTFFSHPMVKNNFTVSSPDPKVRDFWIQHGKISREISNYIGEKLGKQVVNNFWFPDGYKDNPIDKKSPRLRMLHSLDEIIKKPLPEKNTIESFEGKLFGTGIESYTVGSHEFYQNYAISRNKLWTIDAGHFHPTEDVSDKFASFFPFGKGIFMHVSRPVRWDSDHVVIMDDALIRITRSLVRDGYLDKTHIGLDFFDATINRVAAWVIGARATQKSLLQAMLAPIQQLKDAELKQDYTTRLAETEELKSYPFGAVWDKYCLDHNVPVGMDWLNNIHQYEQDVQFKRDDKKVLVKEG</sequence>
<keyword evidence="3 6" id="KW-0464">Manganese</keyword>
<dbReference type="NCBIfam" id="NF002203">
    <property type="entry name" value="PRK01076.1"/>
    <property type="match status" value="1"/>
</dbReference>
<dbReference type="AlphaFoldDB" id="U4TIW5"/>
<dbReference type="PANTHER" id="PTHR30268">
    <property type="entry name" value="L-RHAMNOSE ISOMERASE"/>
    <property type="match status" value="1"/>
</dbReference>
<dbReference type="UniPathway" id="UPA00541">
    <property type="reaction ID" value="UER00601"/>
</dbReference>
<comment type="subcellular location">
    <subcellularLocation>
        <location evidence="6">Cytoplasm</location>
    </subcellularLocation>
</comment>
<evidence type="ECO:0000256" key="5">
    <source>
        <dbReference type="ARBA" id="ARBA00023308"/>
    </source>
</evidence>
<reference evidence="9" key="1">
    <citation type="journal article" date="2013" name="Genome Announc.">
        <title>Whole-Genome Sequencing of Lactobacillus shenzhenensis Strain LY-73T.</title>
        <authorList>
            <person name="Lin Z."/>
            <person name="Liu Z."/>
            <person name="Yang R."/>
            <person name="Zou Y."/>
            <person name="Wan D."/>
            <person name="Chen J."/>
            <person name="Guo M."/>
            <person name="Zhao J."/>
            <person name="Fang C."/>
            <person name="Yang R."/>
            <person name="Liu F."/>
        </authorList>
    </citation>
    <scope>NUCLEOTIDE SEQUENCE [LARGE SCALE GENOMIC DNA]</scope>
    <source>
        <strain evidence="9">LY-73</strain>
    </source>
</reference>
<evidence type="ECO:0000313" key="9">
    <source>
        <dbReference type="Proteomes" id="UP000030647"/>
    </source>
</evidence>
<dbReference type="Gene3D" id="3.20.20.150">
    <property type="entry name" value="Divalent-metal-dependent TIM barrel enzymes"/>
    <property type="match status" value="1"/>
</dbReference>
<dbReference type="HOGENOM" id="CLU_052790_0_0_9"/>
<evidence type="ECO:0000256" key="2">
    <source>
        <dbReference type="ARBA" id="ARBA00022723"/>
    </source>
</evidence>
<dbReference type="InterPro" id="IPR050337">
    <property type="entry name" value="L-rhamnose_isomerase"/>
</dbReference>
<gene>
    <name evidence="6 8" type="primary">rhaA</name>
    <name evidence="8" type="ORF">L248_0680</name>
</gene>
<dbReference type="STRING" id="1231336.L248_0680"/>
<dbReference type="GO" id="GO:0019324">
    <property type="term" value="P:L-lyxose metabolic process"/>
    <property type="evidence" value="ECO:0007669"/>
    <property type="project" value="TreeGrafter"/>
</dbReference>
<evidence type="ECO:0000313" key="8">
    <source>
        <dbReference type="EMBL" id="ERL64761.1"/>
    </source>
</evidence>
<dbReference type="Proteomes" id="UP000030647">
    <property type="component" value="Unassembled WGS sequence"/>
</dbReference>